<proteinExistence type="inferred from homology"/>
<evidence type="ECO:0000256" key="11">
    <source>
        <dbReference type="SAM" id="MobiDB-lite"/>
    </source>
</evidence>
<dbReference type="KEGG" id="tgb:HG536_0A03570"/>
<feature type="compositionally biased region" description="Polar residues" evidence="11">
    <location>
        <begin position="65"/>
        <end position="96"/>
    </location>
</feature>
<dbReference type="CDD" id="cd07840">
    <property type="entry name" value="STKc_CDK9_like"/>
    <property type="match status" value="1"/>
</dbReference>
<dbReference type="GO" id="GO:0008024">
    <property type="term" value="C:cyclin/CDK positive transcription elongation factor complex"/>
    <property type="evidence" value="ECO:0007669"/>
    <property type="project" value="TreeGrafter"/>
</dbReference>
<feature type="binding site" evidence="9">
    <location>
        <position position="205"/>
    </location>
    <ligand>
        <name>ATP</name>
        <dbReference type="ChEBI" id="CHEBI:30616"/>
    </ligand>
</feature>
<comment type="similarity">
    <text evidence="1">Belongs to the protein kinase superfamily. CMGC Ser/Thr protein kinase family. CDC2/CDKX subfamily.</text>
</comment>
<gene>
    <name evidence="13" type="ORF">HG536_0A03570</name>
</gene>
<evidence type="ECO:0000256" key="5">
    <source>
        <dbReference type="ARBA" id="ARBA00022741"/>
    </source>
</evidence>
<evidence type="ECO:0000256" key="1">
    <source>
        <dbReference type="ARBA" id="ARBA00006485"/>
    </source>
</evidence>
<reference evidence="13 14" key="1">
    <citation type="submission" date="2020-06" db="EMBL/GenBank/DDBJ databases">
        <title>The yeast mating-type switching endonuclease HO is a domesticated member of an unorthodox homing genetic element family.</title>
        <authorList>
            <person name="Coughlan A.Y."/>
            <person name="Lombardi L."/>
            <person name="Braun-Galleani S."/>
            <person name="Martos A.R."/>
            <person name="Galeote V."/>
            <person name="Bigey F."/>
            <person name="Dequin S."/>
            <person name="Byrne K.P."/>
            <person name="Wolfe K.H."/>
        </authorList>
    </citation>
    <scope>NUCLEOTIDE SEQUENCE [LARGE SCALE GENOMIC DNA]</scope>
    <source>
        <strain evidence="13 14">CBS764</strain>
    </source>
</reference>
<evidence type="ECO:0000313" key="14">
    <source>
        <dbReference type="Proteomes" id="UP000515788"/>
    </source>
</evidence>
<dbReference type="GO" id="GO:0032968">
    <property type="term" value="P:positive regulation of transcription elongation by RNA polymerase II"/>
    <property type="evidence" value="ECO:0007669"/>
    <property type="project" value="TreeGrafter"/>
</dbReference>
<dbReference type="GO" id="GO:0030332">
    <property type="term" value="F:cyclin binding"/>
    <property type="evidence" value="ECO:0007669"/>
    <property type="project" value="TreeGrafter"/>
</dbReference>
<dbReference type="SUPFAM" id="SSF56112">
    <property type="entry name" value="Protein kinase-like (PK-like)"/>
    <property type="match status" value="1"/>
</dbReference>
<sequence>MPYNNSMWLNSMQRNERSSFTNRKLLIDRPSFKRRVGNPPPSRPAPKRLRADNRPITPLPPHPASNASTHNGFNSRYNAARQTSRYEGSRYNNPNPKTAYKNEPRSQVWTTNHNDSAHTTENGRKDKFLSQLPKGPKVSMSRYNDGKSAISMRQKVEQSRIPPPSLITETRESSVYDRIIQVGEGTYGKVFKARNTVTGRMVALKRLRLEGEREGFPITSIREIKLLQSFDHPNVSTLTEIMVESQKTVYMIFDYADNDLSGLLMNKQIVINAAQCKHIFEQLLRGMDYLHNSGILHRDIKGSNILIDNKGHLRITDFGLARKIKADNDYTNRVITLWYRPPELLLGTTNYGPEVDMWGCGCVLVELFNKSAIFQGQNELEQLDAIFKIMGTPNTDRWPNLFDMPWFFMVMPQQTNKFPNVFQEKFSSIIPSQACIRLSEGLLSYDQGKRLTAAQALQSDYFKELPKPEPLILEGHEGCHEYEVKLARKQKRAKLQKEQT</sequence>
<dbReference type="GO" id="GO:0008353">
    <property type="term" value="F:RNA polymerase II CTD heptapeptide repeat kinase activity"/>
    <property type="evidence" value="ECO:0007669"/>
    <property type="project" value="UniProtKB-EC"/>
</dbReference>
<dbReference type="Proteomes" id="UP000515788">
    <property type="component" value="Chromosome 1"/>
</dbReference>
<organism evidence="13 14">
    <name type="scientific">Torulaspora globosa</name>
    <dbReference type="NCBI Taxonomy" id="48254"/>
    <lineage>
        <taxon>Eukaryota</taxon>
        <taxon>Fungi</taxon>
        <taxon>Dikarya</taxon>
        <taxon>Ascomycota</taxon>
        <taxon>Saccharomycotina</taxon>
        <taxon>Saccharomycetes</taxon>
        <taxon>Saccharomycetales</taxon>
        <taxon>Saccharomycetaceae</taxon>
        <taxon>Torulaspora</taxon>
    </lineage>
</organism>
<dbReference type="InterPro" id="IPR011009">
    <property type="entry name" value="Kinase-like_dom_sf"/>
</dbReference>
<evidence type="ECO:0000256" key="9">
    <source>
        <dbReference type="PROSITE-ProRule" id="PRU10141"/>
    </source>
</evidence>
<evidence type="ECO:0000256" key="7">
    <source>
        <dbReference type="ARBA" id="ARBA00022840"/>
    </source>
</evidence>
<dbReference type="PROSITE" id="PS00107">
    <property type="entry name" value="PROTEIN_KINASE_ATP"/>
    <property type="match status" value="1"/>
</dbReference>
<feature type="compositionally biased region" description="Polar residues" evidence="11">
    <location>
        <begin position="105"/>
        <end position="114"/>
    </location>
</feature>
<dbReference type="Pfam" id="PF00069">
    <property type="entry name" value="Pkinase"/>
    <property type="match status" value="1"/>
</dbReference>
<protein>
    <recommendedName>
        <fullName evidence="2">[RNA-polymerase]-subunit kinase</fullName>
        <ecNumber evidence="2">2.7.11.23</ecNumber>
    </recommendedName>
</protein>
<evidence type="ECO:0000256" key="6">
    <source>
        <dbReference type="ARBA" id="ARBA00022777"/>
    </source>
</evidence>
<comment type="catalytic activity">
    <reaction evidence="8">
        <text>[DNA-directed RNA polymerase] + ATP = phospho-[DNA-directed RNA polymerase] + ADP + H(+)</text>
        <dbReference type="Rhea" id="RHEA:10216"/>
        <dbReference type="Rhea" id="RHEA-COMP:11321"/>
        <dbReference type="Rhea" id="RHEA-COMP:11322"/>
        <dbReference type="ChEBI" id="CHEBI:15378"/>
        <dbReference type="ChEBI" id="CHEBI:30616"/>
        <dbReference type="ChEBI" id="CHEBI:43176"/>
        <dbReference type="ChEBI" id="CHEBI:68546"/>
        <dbReference type="ChEBI" id="CHEBI:456216"/>
        <dbReference type="EC" id="2.7.11.23"/>
    </reaction>
</comment>
<dbReference type="EMBL" id="CP059246">
    <property type="protein sequence ID" value="QLL30539.1"/>
    <property type="molecule type" value="Genomic_DNA"/>
</dbReference>
<dbReference type="PROSITE" id="PS50011">
    <property type="entry name" value="PROTEIN_KINASE_DOM"/>
    <property type="match status" value="1"/>
</dbReference>
<name>A0A7G3ZAK3_9SACH</name>
<evidence type="ECO:0000256" key="8">
    <source>
        <dbReference type="ARBA" id="ARBA00049280"/>
    </source>
</evidence>
<dbReference type="PROSITE" id="PS00108">
    <property type="entry name" value="PROTEIN_KINASE_ST"/>
    <property type="match status" value="1"/>
</dbReference>
<dbReference type="InterPro" id="IPR000719">
    <property type="entry name" value="Prot_kinase_dom"/>
</dbReference>
<evidence type="ECO:0000313" key="13">
    <source>
        <dbReference type="EMBL" id="QLL30539.1"/>
    </source>
</evidence>
<dbReference type="RefSeq" id="XP_037137214.1">
    <property type="nucleotide sequence ID" value="XM_037281319.1"/>
</dbReference>
<keyword evidence="5 9" id="KW-0547">Nucleotide-binding</keyword>
<keyword evidence="6" id="KW-0418">Kinase</keyword>
<dbReference type="PANTHER" id="PTHR24056">
    <property type="entry name" value="CELL DIVISION PROTEIN KINASE"/>
    <property type="match status" value="1"/>
</dbReference>
<dbReference type="AlphaFoldDB" id="A0A7G3ZAK3"/>
<dbReference type="GeneID" id="59323636"/>
<dbReference type="OrthoDB" id="204883at2759"/>
<keyword evidence="14" id="KW-1185">Reference proteome</keyword>
<keyword evidence="3 10" id="KW-0723">Serine/threonine-protein kinase</keyword>
<dbReference type="InterPro" id="IPR017441">
    <property type="entry name" value="Protein_kinase_ATP_BS"/>
</dbReference>
<evidence type="ECO:0000256" key="2">
    <source>
        <dbReference type="ARBA" id="ARBA00012409"/>
    </source>
</evidence>
<feature type="compositionally biased region" description="Basic and acidic residues" evidence="11">
    <location>
        <begin position="115"/>
        <end position="128"/>
    </location>
</feature>
<keyword evidence="7 9" id="KW-0067">ATP-binding</keyword>
<dbReference type="EC" id="2.7.11.23" evidence="2"/>
<evidence type="ECO:0000256" key="10">
    <source>
        <dbReference type="RuleBase" id="RU000304"/>
    </source>
</evidence>
<dbReference type="SMART" id="SM00220">
    <property type="entry name" value="S_TKc"/>
    <property type="match status" value="1"/>
</dbReference>
<feature type="domain" description="Protein kinase" evidence="12">
    <location>
        <begin position="176"/>
        <end position="462"/>
    </location>
</feature>
<keyword evidence="4" id="KW-0808">Transferase</keyword>
<dbReference type="InterPro" id="IPR050108">
    <property type="entry name" value="CDK"/>
</dbReference>
<accession>A0A7G3ZAK3</accession>
<feature type="region of interest" description="Disordered" evidence="11">
    <location>
        <begin position="19"/>
        <end position="143"/>
    </location>
</feature>
<dbReference type="InterPro" id="IPR008271">
    <property type="entry name" value="Ser/Thr_kinase_AS"/>
</dbReference>
<evidence type="ECO:0000256" key="4">
    <source>
        <dbReference type="ARBA" id="ARBA00022679"/>
    </source>
</evidence>
<dbReference type="GO" id="GO:0005524">
    <property type="term" value="F:ATP binding"/>
    <property type="evidence" value="ECO:0007669"/>
    <property type="project" value="UniProtKB-UniRule"/>
</dbReference>
<dbReference type="FunFam" id="3.30.200.20:FF:000588">
    <property type="entry name" value="CTD kinase subunit alpha"/>
    <property type="match status" value="1"/>
</dbReference>
<evidence type="ECO:0000259" key="12">
    <source>
        <dbReference type="PROSITE" id="PS50011"/>
    </source>
</evidence>
<dbReference type="PANTHER" id="PTHR24056:SF546">
    <property type="entry name" value="CYCLIN-DEPENDENT KINASE 12"/>
    <property type="match status" value="1"/>
</dbReference>
<dbReference type="Gene3D" id="1.10.510.10">
    <property type="entry name" value="Transferase(Phosphotransferase) domain 1"/>
    <property type="match status" value="1"/>
</dbReference>
<dbReference type="Gene3D" id="3.30.200.20">
    <property type="entry name" value="Phosphorylase Kinase, domain 1"/>
    <property type="match status" value="1"/>
</dbReference>
<dbReference type="FunFam" id="1.10.510.10:FF:000415">
    <property type="entry name" value="CMGC/CDK/CRK7 protein kinase, variant"/>
    <property type="match status" value="1"/>
</dbReference>
<evidence type="ECO:0000256" key="3">
    <source>
        <dbReference type="ARBA" id="ARBA00022527"/>
    </source>
</evidence>